<evidence type="ECO:0000313" key="2">
    <source>
        <dbReference type="Proteomes" id="UP000636709"/>
    </source>
</evidence>
<proteinExistence type="predicted"/>
<dbReference type="Proteomes" id="UP000636709">
    <property type="component" value="Unassembled WGS sequence"/>
</dbReference>
<dbReference type="AlphaFoldDB" id="A0A835ECN5"/>
<sequence>MRRRRIFGFCVLWGGKEREMGEGRDSMCQRECMPPPFGLVFLCAPRREIGLSRDRSVTAAAECGRSTLARNSFLVLEKGGGEQRPESCRRRCSDAAAAYVQVRSLSRGDKAKIRVFFANIIFFKVNRGNNSRFEKIAEIIPSRPLKGRLQACRPLKARLASWRRRGT</sequence>
<organism evidence="1 2">
    <name type="scientific">Digitaria exilis</name>
    <dbReference type="NCBI Taxonomy" id="1010633"/>
    <lineage>
        <taxon>Eukaryota</taxon>
        <taxon>Viridiplantae</taxon>
        <taxon>Streptophyta</taxon>
        <taxon>Embryophyta</taxon>
        <taxon>Tracheophyta</taxon>
        <taxon>Spermatophyta</taxon>
        <taxon>Magnoliopsida</taxon>
        <taxon>Liliopsida</taxon>
        <taxon>Poales</taxon>
        <taxon>Poaceae</taxon>
        <taxon>PACMAD clade</taxon>
        <taxon>Panicoideae</taxon>
        <taxon>Panicodae</taxon>
        <taxon>Paniceae</taxon>
        <taxon>Anthephorinae</taxon>
        <taxon>Digitaria</taxon>
    </lineage>
</organism>
<comment type="caution">
    <text evidence="1">The sequence shown here is derived from an EMBL/GenBank/DDBJ whole genome shotgun (WGS) entry which is preliminary data.</text>
</comment>
<accession>A0A835ECN5</accession>
<evidence type="ECO:0000313" key="1">
    <source>
        <dbReference type="EMBL" id="KAF8683644.1"/>
    </source>
</evidence>
<name>A0A835ECN5_9POAL</name>
<dbReference type="EMBL" id="JACEFO010002102">
    <property type="protein sequence ID" value="KAF8683644.1"/>
    <property type="molecule type" value="Genomic_DNA"/>
</dbReference>
<reference evidence="1" key="1">
    <citation type="submission" date="2020-07" db="EMBL/GenBank/DDBJ databases">
        <title>Genome sequence and genetic diversity analysis of an under-domesticated orphan crop, white fonio (Digitaria exilis).</title>
        <authorList>
            <person name="Bennetzen J.L."/>
            <person name="Chen S."/>
            <person name="Ma X."/>
            <person name="Wang X."/>
            <person name="Yssel A.E.J."/>
            <person name="Chaluvadi S.R."/>
            <person name="Johnson M."/>
            <person name="Gangashetty P."/>
            <person name="Hamidou F."/>
            <person name="Sanogo M.D."/>
            <person name="Zwaenepoel A."/>
            <person name="Wallace J."/>
            <person name="Van De Peer Y."/>
            <person name="Van Deynze A."/>
        </authorList>
    </citation>
    <scope>NUCLEOTIDE SEQUENCE</scope>
    <source>
        <tissue evidence="1">Leaves</tissue>
    </source>
</reference>
<keyword evidence="2" id="KW-1185">Reference proteome</keyword>
<dbReference type="OrthoDB" id="10596526at2759"/>
<protein>
    <submittedName>
        <fullName evidence="1">Uncharacterized protein</fullName>
    </submittedName>
</protein>
<gene>
    <name evidence="1" type="ORF">HU200_044571</name>
</gene>